<dbReference type="Pfam" id="PF08335">
    <property type="entry name" value="GlnD_UR_UTase"/>
    <property type="match status" value="1"/>
</dbReference>
<dbReference type="CDD" id="cd00077">
    <property type="entry name" value="HDc"/>
    <property type="match status" value="1"/>
</dbReference>
<comment type="caution">
    <text evidence="8">Lacks conserved residue(s) required for the propagation of feature annotation.</text>
</comment>
<dbReference type="EC" id="3.1.4.-" evidence="8"/>
<dbReference type="EC" id="2.7.7.59" evidence="8"/>
<comment type="similarity">
    <text evidence="8">Belongs to the GlnD family.</text>
</comment>
<comment type="activity regulation">
    <text evidence="8">Uridylyltransferase (UTase) activity is inhibited by glutamine, while glutamine activates uridylyl-removing (UR) activity.</text>
</comment>
<dbReference type="CDD" id="cd05401">
    <property type="entry name" value="NT_GlnE_GlnD_like"/>
    <property type="match status" value="1"/>
</dbReference>
<dbReference type="GO" id="GO:0006808">
    <property type="term" value="P:regulation of nitrogen utilization"/>
    <property type="evidence" value="ECO:0007669"/>
    <property type="project" value="UniProtKB-UniRule"/>
</dbReference>
<evidence type="ECO:0000256" key="1">
    <source>
        <dbReference type="ARBA" id="ARBA00022679"/>
    </source>
</evidence>
<comment type="catalytic activity">
    <reaction evidence="8">
        <text>[protein-PII]-uridylyl-L-tyrosine + H2O = [protein-PII]-L-tyrosine + UMP + H(+)</text>
        <dbReference type="Rhea" id="RHEA:48600"/>
        <dbReference type="Rhea" id="RHEA-COMP:12147"/>
        <dbReference type="Rhea" id="RHEA-COMP:12148"/>
        <dbReference type="ChEBI" id="CHEBI:15377"/>
        <dbReference type="ChEBI" id="CHEBI:15378"/>
        <dbReference type="ChEBI" id="CHEBI:46858"/>
        <dbReference type="ChEBI" id="CHEBI:57865"/>
        <dbReference type="ChEBI" id="CHEBI:90602"/>
    </reaction>
</comment>
<feature type="domain" description="ACT" evidence="9">
    <location>
        <begin position="805"/>
        <end position="874"/>
    </location>
</feature>
<dbReference type="PIRSF" id="PIRSF006288">
    <property type="entry name" value="PII_uridyltransf"/>
    <property type="match status" value="1"/>
</dbReference>
<evidence type="ECO:0000313" key="11">
    <source>
        <dbReference type="EMBL" id="VFK23778.1"/>
    </source>
</evidence>
<evidence type="ECO:0000256" key="4">
    <source>
        <dbReference type="ARBA" id="ARBA00022801"/>
    </source>
</evidence>
<evidence type="ECO:0000256" key="6">
    <source>
        <dbReference type="ARBA" id="ARBA00023268"/>
    </source>
</evidence>
<evidence type="ECO:0000259" key="9">
    <source>
        <dbReference type="PROSITE" id="PS51671"/>
    </source>
</evidence>
<comment type="catalytic activity">
    <reaction evidence="7">
        <text>guanosine 3',5'-bis(diphosphate) + H2O = GDP + diphosphate + H(+)</text>
        <dbReference type="Rhea" id="RHEA:14253"/>
        <dbReference type="ChEBI" id="CHEBI:15377"/>
        <dbReference type="ChEBI" id="CHEBI:15378"/>
        <dbReference type="ChEBI" id="CHEBI:33019"/>
        <dbReference type="ChEBI" id="CHEBI:58189"/>
        <dbReference type="ChEBI" id="CHEBI:77828"/>
        <dbReference type="EC" id="3.1.7.2"/>
    </reaction>
</comment>
<dbReference type="InterPro" id="IPR002912">
    <property type="entry name" value="ACT_dom"/>
</dbReference>
<dbReference type="SUPFAM" id="SSF81301">
    <property type="entry name" value="Nucleotidyltransferase"/>
    <property type="match status" value="1"/>
</dbReference>
<dbReference type="InterPro" id="IPR002934">
    <property type="entry name" value="Polymerase_NTP_transf_dom"/>
</dbReference>
<dbReference type="NCBIfam" id="TIGR01693">
    <property type="entry name" value="UTase_glnD"/>
    <property type="match status" value="1"/>
</dbReference>
<keyword evidence="6 8" id="KW-0511">Multifunctional enzyme</keyword>
<comment type="catalytic activity">
    <reaction evidence="8">
        <text>[protein-PII]-L-tyrosine + UTP = [protein-PII]-uridylyl-L-tyrosine + diphosphate</text>
        <dbReference type="Rhea" id="RHEA:13673"/>
        <dbReference type="Rhea" id="RHEA-COMP:12147"/>
        <dbReference type="Rhea" id="RHEA-COMP:12148"/>
        <dbReference type="ChEBI" id="CHEBI:33019"/>
        <dbReference type="ChEBI" id="CHEBI:46398"/>
        <dbReference type="ChEBI" id="CHEBI:46858"/>
        <dbReference type="ChEBI" id="CHEBI:90602"/>
        <dbReference type="EC" id="2.7.7.59"/>
    </reaction>
</comment>
<dbReference type="SMART" id="SM00471">
    <property type="entry name" value="HDc"/>
    <property type="match status" value="1"/>
</dbReference>
<evidence type="ECO:0000256" key="8">
    <source>
        <dbReference type="HAMAP-Rule" id="MF_00277"/>
    </source>
</evidence>
<sequence>MASSLDTFRNTLKDIRQSLRDRFVAGEPANILVRTHSDRIDALLRQVWRQIRHGFSSSEPTRLALIAVGGYGRGELHPGSDIDLLLLGERTDESVRQGIGEFIAMLWDIGLEVGHSVRTLRECETEARADITIATNLMEARLIEGSEVLFDALRECARPDNIWPGRAFFEAKWSEQQARHHKFHDTTNNLEPNVKEGPGGLRDIQMIGWVAKRHFGADTLQDLVEHDFLTESEYQSLIKGQDFLWDVRFALHALAGRREDRLLFDYQRILAEKFGYRDDGRHLAVEHFMKQYYCTIGELSRLNEMLLELFQEAILYPDSAEAIPLGRRFQARNGFLEVVNENIFKHYPFALLELFLILQQHPTLLGVRATTIRLIRDHRYLINDTFRSDIRVRSLFIEILRQPHGITGALRRMHRYGILGAYLPLFEAIIGQMQYDLFHVYTVDEHTLFVIGNLRTFAAIHRQKNEQNEKFALCAKVFAEIPKQELLYIAGLFHDIAKGRGGDHSRLGAADAQEFCLQHDFSRYDAMLVAWLVENHLLLSMTSQRKDIYDPDVINHFAAEVGDRTHLDYLYLLTVADIRGTNPELWNDWKHILLRDLYEATLLALRRGPENSVQQTDRIAETKEEALQILRQEGILKDEGRKDRIEALWQSAGADYFLRYRPNEIAWHTDAITDSQNRTAPIVLVREGRAGLDIFVYMRDRDRLFQTSTTLIDQLNLSIQDARIVTADNGMTFNSYVVLAVSGHTVVHDSTRYDEREIRETLIRQLRHPDEAISPVSRLPRRQLRHFTTDTTILFHDNDANHRTIMEVSTGDRPGLLSQIAATLTRCEIRLHKARIATFGERAEDIFFITDKDNRPLAEPIRECLRMKIIEELA</sequence>
<evidence type="ECO:0000256" key="7">
    <source>
        <dbReference type="ARBA" id="ARBA00047968"/>
    </source>
</evidence>
<keyword evidence="2 8" id="KW-0548">Nucleotidyltransferase</keyword>
<dbReference type="Gene3D" id="3.30.460.10">
    <property type="entry name" value="Beta Polymerase, domain 2"/>
    <property type="match status" value="1"/>
</dbReference>
<dbReference type="InterPro" id="IPR013546">
    <property type="entry name" value="PII_UdlTrfase/GS_AdlTrfase"/>
</dbReference>
<dbReference type="GO" id="GO:0008893">
    <property type="term" value="F:guanosine-3',5'-bis(diphosphate) 3'-diphosphatase activity"/>
    <property type="evidence" value="ECO:0007669"/>
    <property type="project" value="UniProtKB-EC"/>
</dbReference>
<dbReference type="AlphaFoldDB" id="A0A450X3C9"/>
<feature type="domain" description="ACT" evidence="9">
    <location>
        <begin position="693"/>
        <end position="781"/>
    </location>
</feature>
<name>A0A450X3C9_9GAMM</name>
<dbReference type="SUPFAM" id="SSF109604">
    <property type="entry name" value="HD-domain/PDEase-like"/>
    <property type="match status" value="1"/>
</dbReference>
<dbReference type="HAMAP" id="MF_00277">
    <property type="entry name" value="PII_uridylyl_transf"/>
    <property type="match status" value="1"/>
</dbReference>
<dbReference type="CDD" id="cd04900">
    <property type="entry name" value="ACT_UUR-like_1"/>
    <property type="match status" value="1"/>
</dbReference>
<dbReference type="PANTHER" id="PTHR47320">
    <property type="entry name" value="BIFUNCTIONAL URIDYLYLTRANSFERASE/URIDYLYL-REMOVING ENZYME"/>
    <property type="match status" value="1"/>
</dbReference>
<dbReference type="SUPFAM" id="SSF55021">
    <property type="entry name" value="ACT-like"/>
    <property type="match status" value="1"/>
</dbReference>
<keyword evidence="5 8" id="KW-0460">Magnesium</keyword>
<feature type="region of interest" description="Uridylyltransferase" evidence="8">
    <location>
        <begin position="1"/>
        <end position="324"/>
    </location>
</feature>
<reference evidence="11" key="1">
    <citation type="submission" date="2019-02" db="EMBL/GenBank/DDBJ databases">
        <authorList>
            <person name="Gruber-Vodicka R. H."/>
            <person name="Seah K. B. B."/>
        </authorList>
    </citation>
    <scope>NUCLEOTIDE SEQUENCE</scope>
    <source>
        <strain evidence="11">BECK_BZ197</strain>
    </source>
</reference>
<keyword evidence="3" id="KW-0677">Repeat</keyword>
<dbReference type="Pfam" id="PF01966">
    <property type="entry name" value="HD"/>
    <property type="match status" value="1"/>
</dbReference>
<dbReference type="FunFam" id="1.10.3090.10:FF:000005">
    <property type="entry name" value="Bifunctional uridylyltransferase/uridylyl-removing enzyme"/>
    <property type="match status" value="1"/>
</dbReference>
<dbReference type="Pfam" id="PF01909">
    <property type="entry name" value="NTP_transf_2"/>
    <property type="match status" value="1"/>
</dbReference>
<dbReference type="Gene3D" id="1.20.120.330">
    <property type="entry name" value="Nucleotidyltransferases domain 2"/>
    <property type="match status" value="1"/>
</dbReference>
<keyword evidence="4 8" id="KW-0378">Hydrolase</keyword>
<keyword evidence="1 8" id="KW-0808">Transferase</keyword>
<dbReference type="InterPro" id="IPR003607">
    <property type="entry name" value="HD/PDEase_dom"/>
</dbReference>
<dbReference type="EMBL" id="CAADFO010000006">
    <property type="protein sequence ID" value="VFK23778.1"/>
    <property type="molecule type" value="Genomic_DNA"/>
</dbReference>
<organism evidence="11">
    <name type="scientific">Candidatus Kentrum sp. MB</name>
    <dbReference type="NCBI Taxonomy" id="2138164"/>
    <lineage>
        <taxon>Bacteria</taxon>
        <taxon>Pseudomonadati</taxon>
        <taxon>Pseudomonadota</taxon>
        <taxon>Gammaproteobacteria</taxon>
        <taxon>Candidatus Kentrum</taxon>
    </lineage>
</organism>
<comment type="domain">
    <text evidence="8">Has four distinct domains: an N-terminal nucleotidyltransferase (NT) domain responsible for UTase activity, a central HD domain that encodes UR activity, and two C-terminal ACT domains that seem to have a role in glutamine sensing.</text>
</comment>
<gene>
    <name evidence="8" type="primary">glnD</name>
    <name evidence="11" type="ORF">BECKMB1821G_GA0114241_100614</name>
</gene>
<proteinExistence type="inferred from homology"/>
<dbReference type="Gene3D" id="1.10.3090.10">
    <property type="entry name" value="cca-adding enzyme, domain 2"/>
    <property type="match status" value="1"/>
</dbReference>
<dbReference type="InterPro" id="IPR043519">
    <property type="entry name" value="NT_sf"/>
</dbReference>
<dbReference type="InterPro" id="IPR006674">
    <property type="entry name" value="HD_domain"/>
</dbReference>
<evidence type="ECO:0000256" key="2">
    <source>
        <dbReference type="ARBA" id="ARBA00022695"/>
    </source>
</evidence>
<dbReference type="SUPFAM" id="SSF81593">
    <property type="entry name" value="Nucleotidyltransferase substrate binding subunit/domain"/>
    <property type="match status" value="1"/>
</dbReference>
<dbReference type="CDD" id="cd04899">
    <property type="entry name" value="ACT_ACR-UUR-like_2"/>
    <property type="match status" value="1"/>
</dbReference>
<dbReference type="GO" id="GO:0008773">
    <property type="term" value="F:[protein-PII] uridylyltransferase activity"/>
    <property type="evidence" value="ECO:0007669"/>
    <property type="project" value="UniProtKB-UniRule"/>
</dbReference>
<feature type="domain" description="HD" evidence="10">
    <location>
        <begin position="443"/>
        <end position="570"/>
    </location>
</feature>
<evidence type="ECO:0000256" key="3">
    <source>
        <dbReference type="ARBA" id="ARBA00022737"/>
    </source>
</evidence>
<comment type="cofactor">
    <cofactor evidence="8">
        <name>Mg(2+)</name>
        <dbReference type="ChEBI" id="CHEBI:18420"/>
    </cofactor>
</comment>
<dbReference type="PROSITE" id="PS51671">
    <property type="entry name" value="ACT"/>
    <property type="match status" value="2"/>
</dbReference>
<accession>A0A450X3C9</accession>
<evidence type="ECO:0000256" key="5">
    <source>
        <dbReference type="ARBA" id="ARBA00022842"/>
    </source>
</evidence>
<dbReference type="InterPro" id="IPR045865">
    <property type="entry name" value="ACT-like_dom_sf"/>
</dbReference>
<comment type="function">
    <text evidence="8">Modifies, by uridylylation and deuridylylation, the PII regulatory proteins (GlnB and homologs), in response to the nitrogen status of the cell that GlnD senses through the glutamine level. Under low glutamine levels, catalyzes the conversion of the PII proteins and UTP to PII-UMP and PPi, while under higher glutamine levels, GlnD hydrolyzes PII-UMP to PII and UMP (deuridylylation). Thus, controls uridylylation state and activity of the PII proteins, and plays an important role in the regulation of nitrogen metabolism.</text>
</comment>
<dbReference type="GO" id="GO:0008081">
    <property type="term" value="F:phosphoric diester hydrolase activity"/>
    <property type="evidence" value="ECO:0007669"/>
    <property type="project" value="UniProtKB-UniRule"/>
</dbReference>
<dbReference type="PANTHER" id="PTHR47320:SF1">
    <property type="entry name" value="BIFUNCTIONAL URIDYLYLTRANSFERASE_URIDYLYL-REMOVING ENZYME"/>
    <property type="match status" value="1"/>
</dbReference>
<evidence type="ECO:0000259" key="10">
    <source>
        <dbReference type="PROSITE" id="PS51831"/>
    </source>
</evidence>
<dbReference type="PROSITE" id="PS51831">
    <property type="entry name" value="HD"/>
    <property type="match status" value="1"/>
</dbReference>
<protein>
    <recommendedName>
        <fullName evidence="8">Bifunctional uridylyltransferase/uridylyl-removing enzyme</fullName>
        <shortName evidence="8">UTase/UR</shortName>
    </recommendedName>
    <alternativeName>
        <fullName evidence="8">Bifunctional [protein-PII] modification enzyme</fullName>
    </alternativeName>
    <alternativeName>
        <fullName evidence="8">Bifunctional nitrogen sensor protein</fullName>
    </alternativeName>
    <domain>
        <recommendedName>
            <fullName evidence="8">[Protein-PII] uridylyltransferase</fullName>
            <shortName evidence="8">PII uridylyltransferase</shortName>
            <shortName evidence="8">UTase</shortName>
            <ecNumber evidence="8">2.7.7.59</ecNumber>
        </recommendedName>
    </domain>
    <domain>
        <recommendedName>
            <fullName evidence="8">[Protein-PII]-UMP uridylyl-removing enzyme</fullName>
            <shortName evidence="8">UR</shortName>
            <ecNumber evidence="8">3.1.4.-</ecNumber>
        </recommendedName>
    </domain>
</protein>
<dbReference type="InterPro" id="IPR010043">
    <property type="entry name" value="UTase/UR"/>
</dbReference>